<dbReference type="PROSITE" id="PS51257">
    <property type="entry name" value="PROKAR_LIPOPROTEIN"/>
    <property type="match status" value="1"/>
</dbReference>
<evidence type="ECO:0000256" key="1">
    <source>
        <dbReference type="SAM" id="MobiDB-lite"/>
    </source>
</evidence>
<proteinExistence type="predicted"/>
<dbReference type="Gene3D" id="2.130.10.10">
    <property type="entry name" value="YVTN repeat-like/Quinoprotein amine dehydrogenase"/>
    <property type="match status" value="1"/>
</dbReference>
<protein>
    <submittedName>
        <fullName evidence="3">PQQ-like beta-propeller repeat protein</fullName>
    </submittedName>
</protein>
<dbReference type="Pfam" id="PF13360">
    <property type="entry name" value="PQQ_2"/>
    <property type="match status" value="1"/>
</dbReference>
<dbReference type="EMBL" id="CP080647">
    <property type="protein sequence ID" value="QYX78507.1"/>
    <property type="molecule type" value="Genomic_DNA"/>
</dbReference>
<evidence type="ECO:0000259" key="2">
    <source>
        <dbReference type="Pfam" id="PF13360"/>
    </source>
</evidence>
<feature type="compositionally biased region" description="Low complexity" evidence="1">
    <location>
        <begin position="29"/>
        <end position="48"/>
    </location>
</feature>
<feature type="region of interest" description="Disordered" evidence="1">
    <location>
        <begin position="25"/>
        <end position="48"/>
    </location>
</feature>
<feature type="domain" description="Pyrrolo-quinoline quinone repeat" evidence="2">
    <location>
        <begin position="332"/>
        <end position="429"/>
    </location>
</feature>
<sequence length="468" mass="49311">MKTRTALVVGTVLSLGLVTGCGGGDEDAGTGTKASGSPKASASAGADGKPVYKGKRIPGLAAKPAWALAQKDGEEYSCPGDAAFDGQDEKGFPTVQEGVCQVGDAFVLVQDRTVPDEESETETPTVHLVAHFFDAATGEKRKSLTVKCAYDPALEEQPSLDTLVQVGEWKDGSPALLIRTCENTEASGLKAATLKKIYTMYDPNGRELGSSTLTGEGNRDLPVVRGHVEMPDGEVTFAPIGGGKDFVLERFLADETIFGTGQGYVAKYDGPYSSLRLAERTTGETIWNTDDDVTPPRELRGDGDDVKDGHKDLFPLRGDRATLMWTPLGSSESVITTVDLPTGRTMATGPSVEVSLATTDLAEIVVSPDGKTAVCNFGEGALAWNTETGAELWRQEADEKNIKPLQITPGGVLYATLDDGETAALAADSKELLGMVPEGTELPKAFSSSGYALVDTADGLFAFEAERA</sequence>
<dbReference type="InterPro" id="IPR002372">
    <property type="entry name" value="PQQ_rpt_dom"/>
</dbReference>
<accession>A0ABX8XSC3</accession>
<dbReference type="Proteomes" id="UP000827138">
    <property type="component" value="Chromosome"/>
</dbReference>
<evidence type="ECO:0000313" key="3">
    <source>
        <dbReference type="EMBL" id="QYX78507.1"/>
    </source>
</evidence>
<dbReference type="SUPFAM" id="SSF50969">
    <property type="entry name" value="YVTN repeat-like/Quinoprotein amine dehydrogenase"/>
    <property type="match status" value="1"/>
</dbReference>
<dbReference type="RefSeq" id="WP_220647381.1">
    <property type="nucleotide sequence ID" value="NZ_CP080647.1"/>
</dbReference>
<dbReference type="InterPro" id="IPR015943">
    <property type="entry name" value="WD40/YVTN_repeat-like_dom_sf"/>
</dbReference>
<evidence type="ECO:0000313" key="4">
    <source>
        <dbReference type="Proteomes" id="UP000827138"/>
    </source>
</evidence>
<keyword evidence="4" id="KW-1185">Reference proteome</keyword>
<gene>
    <name evidence="3" type="ORF">K1J60_19890</name>
</gene>
<organism evidence="3 4">
    <name type="scientific">Streptomyces akebiae</name>
    <dbReference type="NCBI Taxonomy" id="2865673"/>
    <lineage>
        <taxon>Bacteria</taxon>
        <taxon>Bacillati</taxon>
        <taxon>Actinomycetota</taxon>
        <taxon>Actinomycetes</taxon>
        <taxon>Kitasatosporales</taxon>
        <taxon>Streptomycetaceae</taxon>
        <taxon>Streptomyces</taxon>
    </lineage>
</organism>
<reference evidence="3 4" key="1">
    <citation type="submission" date="2021-08" db="EMBL/GenBank/DDBJ databases">
        <authorList>
            <person name="Ping M."/>
        </authorList>
    </citation>
    <scope>NUCLEOTIDE SEQUENCE [LARGE SCALE GENOMIC DNA]</scope>
    <source>
        <strain evidence="3 4">MG28</strain>
    </source>
</reference>
<dbReference type="InterPro" id="IPR011044">
    <property type="entry name" value="Quino_amine_DH_bsu"/>
</dbReference>
<name>A0ABX8XSC3_9ACTN</name>